<dbReference type="AlphaFoldDB" id="A0A7C9NIF6"/>
<dbReference type="RefSeq" id="WP_160959147.1">
    <property type="nucleotide sequence ID" value="NZ_WVUD01000005.1"/>
</dbReference>
<comment type="caution">
    <text evidence="1">The sequence shown here is derived from an EMBL/GenBank/DDBJ whole genome shotgun (WGS) entry which is preliminary data.</text>
</comment>
<protein>
    <submittedName>
        <fullName evidence="1">Uncharacterized protein</fullName>
    </submittedName>
</protein>
<sequence>MSKENDIFMNLGLIDKIVWEQATSDTETIIIMPSRDDTYDVMSKTGYKSVSHFANYKINNDHIDILQKSKVETIVLLSLPNYQELAFKLINEGYTIVILNQSIKDITNSTIDSIHKSIKTKSTPYYDYIYSEFARSNDVLTFPAKLESFLTQLIEKIDFNRANHIPFNNFLIHMLGLDNGCGEPLLFNLIKKSLITTLNKRGK</sequence>
<gene>
    <name evidence="1" type="ORF">GTA51_04795</name>
</gene>
<keyword evidence="2" id="KW-1185">Reference proteome</keyword>
<dbReference type="EMBL" id="WVUD01000005">
    <property type="protein sequence ID" value="MYL82456.1"/>
    <property type="molecule type" value="Genomic_DNA"/>
</dbReference>
<organism evidence="1 2">
    <name type="scientific">Solidesulfovibrio aerotolerans</name>
    <dbReference type="NCBI Taxonomy" id="295255"/>
    <lineage>
        <taxon>Bacteria</taxon>
        <taxon>Pseudomonadati</taxon>
        <taxon>Thermodesulfobacteriota</taxon>
        <taxon>Desulfovibrionia</taxon>
        <taxon>Desulfovibrionales</taxon>
        <taxon>Desulfovibrionaceae</taxon>
        <taxon>Solidesulfovibrio</taxon>
    </lineage>
</organism>
<evidence type="ECO:0000313" key="2">
    <source>
        <dbReference type="Proteomes" id="UP000482487"/>
    </source>
</evidence>
<evidence type="ECO:0000313" key="1">
    <source>
        <dbReference type="EMBL" id="MYL82456.1"/>
    </source>
</evidence>
<name>A0A7C9NIF6_9BACT</name>
<proteinExistence type="predicted"/>
<dbReference type="Proteomes" id="UP000482487">
    <property type="component" value="Unassembled WGS sequence"/>
</dbReference>
<reference evidence="1 2" key="1">
    <citation type="submission" date="2020-01" db="EMBL/GenBank/DDBJ databases">
        <title>Genome sequence of Desulfovibrio aerotolerans DSM 16695(T).</title>
        <authorList>
            <person name="Karnachuk O."/>
            <person name="Avakyan M."/>
            <person name="Mardanov A."/>
            <person name="Kadnikov V."/>
            <person name="Ravin N."/>
        </authorList>
    </citation>
    <scope>NUCLEOTIDE SEQUENCE [LARGE SCALE GENOMIC DNA]</scope>
    <source>
        <strain evidence="1 2">DSM 16695</strain>
    </source>
</reference>
<accession>A0A7C9NIF6</accession>